<accession>A0A0C9V6W0</accession>
<evidence type="ECO:0000256" key="11">
    <source>
        <dbReference type="ARBA" id="ARBA00023316"/>
    </source>
</evidence>
<keyword evidence="12" id="KW-0624">Polysaccharide degradation</keyword>
<dbReference type="AlphaFoldDB" id="A0A0C9V6W0"/>
<evidence type="ECO:0000313" key="19">
    <source>
        <dbReference type="Proteomes" id="UP000054279"/>
    </source>
</evidence>
<keyword evidence="6 16" id="KW-0378">Hydrolase</keyword>
<evidence type="ECO:0000256" key="14">
    <source>
        <dbReference type="ARBA" id="ARBA00038933"/>
    </source>
</evidence>
<comment type="similarity">
    <text evidence="2 16">Belongs to the glycosyl hydrolase 28 family.</text>
</comment>
<comment type="catalytic activity">
    <reaction evidence="15">
        <text>[(1-&gt;4)-alpha-D-galacturonosyl](n) + H2O = alpha-D-galacturonate + [(1-&gt;4)-alpha-D-galacturonosyl](n-1)</text>
        <dbReference type="Rhea" id="RHEA:14117"/>
        <dbReference type="Rhea" id="RHEA-COMP:14570"/>
        <dbReference type="Rhea" id="RHEA-COMP:14572"/>
        <dbReference type="ChEBI" id="CHEBI:15377"/>
        <dbReference type="ChEBI" id="CHEBI:58658"/>
        <dbReference type="ChEBI" id="CHEBI:140523"/>
        <dbReference type="EC" id="3.2.1.67"/>
    </reaction>
</comment>
<keyword evidence="3" id="KW-0964">Secreted</keyword>
<evidence type="ECO:0000313" key="18">
    <source>
        <dbReference type="EMBL" id="KIJ37292.1"/>
    </source>
</evidence>
<evidence type="ECO:0000256" key="13">
    <source>
        <dbReference type="ARBA" id="ARBA00037312"/>
    </source>
</evidence>
<evidence type="ECO:0000256" key="8">
    <source>
        <dbReference type="ARBA" id="ARBA00023180"/>
    </source>
</evidence>
<keyword evidence="7" id="KW-1015">Disulfide bond</keyword>
<evidence type="ECO:0000256" key="9">
    <source>
        <dbReference type="ARBA" id="ARBA00023277"/>
    </source>
</evidence>
<dbReference type="GO" id="GO:0005576">
    <property type="term" value="C:extracellular region"/>
    <property type="evidence" value="ECO:0007669"/>
    <property type="project" value="UniProtKB-SubCell"/>
</dbReference>
<evidence type="ECO:0000256" key="12">
    <source>
        <dbReference type="ARBA" id="ARBA00023326"/>
    </source>
</evidence>
<dbReference type="Pfam" id="PF00295">
    <property type="entry name" value="Glyco_hydro_28"/>
    <property type="match status" value="1"/>
</dbReference>
<dbReference type="InterPro" id="IPR000743">
    <property type="entry name" value="Glyco_hydro_28"/>
</dbReference>
<proteinExistence type="inferred from homology"/>
<dbReference type="InterPro" id="IPR011050">
    <property type="entry name" value="Pectin_lyase_fold/virulence"/>
</dbReference>
<keyword evidence="4 17" id="KW-0732">Signal</keyword>
<protein>
    <recommendedName>
        <fullName evidence="14">galacturonan 1,4-alpha-galacturonidase</fullName>
        <ecNumber evidence="14">3.2.1.67</ecNumber>
    </recommendedName>
</protein>
<dbReference type="OrthoDB" id="187139at2759"/>
<dbReference type="InterPro" id="IPR006626">
    <property type="entry name" value="PbH1"/>
</dbReference>
<dbReference type="InterPro" id="IPR012334">
    <property type="entry name" value="Pectin_lyas_fold"/>
</dbReference>
<dbReference type="GO" id="GO:0045490">
    <property type="term" value="P:pectin catabolic process"/>
    <property type="evidence" value="ECO:0007669"/>
    <property type="project" value="UniProtKB-ARBA"/>
</dbReference>
<sequence length="439" mass="47031">MVRVLTALTSFVFASYALASSSLEVRTTQSAAPKDPFLVVIGNTCTVIPKGAGQDDAPTILEAFSRCGKNANIILNGYYVVGTLLKTIGLQNVNIQLSGTIQYTPNIAYWSPNSFFLTYQNATTFWLLGGQNLHMFGGGTIDGNGQVWWDTFASNNNAGTAGGSSTTFARPVPLTIFNSTNVLVENIHQIGSPFWNNFVIGSSFVEYRNINISSVSFSSAPAANSDGWDIYRSDHVTIRDSTINNDDDCVSFKPNSTNMLVSNLNCNGTHGISVGSLGQFAGETDIVQNVWVENVVMANAQNGARIKVFGGNPSPTSTAGGGTGFAKSSRHLHQFHAENVDNLILIDQCYMTAANVCAEFPSTLIISDVHYDHVFGTASKASKGVVVSLTCSDVCQDITAIDTQLTAPSFPNVTYVCSNIASMKQVCSFHKIFLLLLIG</sequence>
<evidence type="ECO:0000256" key="1">
    <source>
        <dbReference type="ARBA" id="ARBA00004613"/>
    </source>
</evidence>
<reference evidence="18 19" key="1">
    <citation type="submission" date="2014-06" db="EMBL/GenBank/DDBJ databases">
        <title>Evolutionary Origins and Diversification of the Mycorrhizal Mutualists.</title>
        <authorList>
            <consortium name="DOE Joint Genome Institute"/>
            <consortium name="Mycorrhizal Genomics Consortium"/>
            <person name="Kohler A."/>
            <person name="Kuo A."/>
            <person name="Nagy L.G."/>
            <person name="Floudas D."/>
            <person name="Copeland A."/>
            <person name="Barry K.W."/>
            <person name="Cichocki N."/>
            <person name="Veneault-Fourrey C."/>
            <person name="LaButti K."/>
            <person name="Lindquist E.A."/>
            <person name="Lipzen A."/>
            <person name="Lundell T."/>
            <person name="Morin E."/>
            <person name="Murat C."/>
            <person name="Riley R."/>
            <person name="Ohm R."/>
            <person name="Sun H."/>
            <person name="Tunlid A."/>
            <person name="Henrissat B."/>
            <person name="Grigoriev I.V."/>
            <person name="Hibbett D.S."/>
            <person name="Martin F."/>
        </authorList>
    </citation>
    <scope>NUCLEOTIDE SEQUENCE [LARGE SCALE GENOMIC DNA]</scope>
    <source>
        <strain evidence="18 19">SS14</strain>
    </source>
</reference>
<dbReference type="Gene3D" id="2.160.20.10">
    <property type="entry name" value="Single-stranded right-handed beta-helix, Pectin lyase-like"/>
    <property type="match status" value="1"/>
</dbReference>
<comment type="function">
    <text evidence="13">Specific in hydrolyzing the terminal glycosidic bond of polygalacturonic acid and oligogalacturonates.</text>
</comment>
<dbReference type="GO" id="GO:0047911">
    <property type="term" value="F:galacturan 1,4-alpha-galacturonidase activity"/>
    <property type="evidence" value="ECO:0007669"/>
    <property type="project" value="UniProtKB-EC"/>
</dbReference>
<dbReference type="HOGENOM" id="CLU_016031_1_0_1"/>
<evidence type="ECO:0000256" key="5">
    <source>
        <dbReference type="ARBA" id="ARBA00022737"/>
    </source>
</evidence>
<dbReference type="PANTHER" id="PTHR31736">
    <property type="match status" value="1"/>
</dbReference>
<dbReference type="Proteomes" id="UP000054279">
    <property type="component" value="Unassembled WGS sequence"/>
</dbReference>
<feature type="signal peptide" evidence="17">
    <location>
        <begin position="1"/>
        <end position="19"/>
    </location>
</feature>
<keyword evidence="8" id="KW-0325">Glycoprotein</keyword>
<dbReference type="GO" id="GO:0071555">
    <property type="term" value="P:cell wall organization"/>
    <property type="evidence" value="ECO:0007669"/>
    <property type="project" value="UniProtKB-KW"/>
</dbReference>
<name>A0A0C9V6W0_SPHS4</name>
<evidence type="ECO:0000256" key="6">
    <source>
        <dbReference type="ARBA" id="ARBA00022801"/>
    </source>
</evidence>
<organism evidence="18 19">
    <name type="scientific">Sphaerobolus stellatus (strain SS14)</name>
    <dbReference type="NCBI Taxonomy" id="990650"/>
    <lineage>
        <taxon>Eukaryota</taxon>
        <taxon>Fungi</taxon>
        <taxon>Dikarya</taxon>
        <taxon>Basidiomycota</taxon>
        <taxon>Agaricomycotina</taxon>
        <taxon>Agaricomycetes</taxon>
        <taxon>Phallomycetidae</taxon>
        <taxon>Geastrales</taxon>
        <taxon>Sphaerobolaceae</taxon>
        <taxon>Sphaerobolus</taxon>
    </lineage>
</organism>
<evidence type="ECO:0000256" key="7">
    <source>
        <dbReference type="ARBA" id="ARBA00023157"/>
    </source>
</evidence>
<evidence type="ECO:0000256" key="2">
    <source>
        <dbReference type="ARBA" id="ARBA00008834"/>
    </source>
</evidence>
<evidence type="ECO:0000256" key="17">
    <source>
        <dbReference type="SAM" id="SignalP"/>
    </source>
</evidence>
<dbReference type="PANTHER" id="PTHR31736:SF12">
    <property type="entry name" value="EXO-POLYGALACTURONASE, PUTATIVE-RELATED"/>
    <property type="match status" value="1"/>
</dbReference>
<dbReference type="EC" id="3.2.1.67" evidence="14"/>
<dbReference type="GO" id="GO:0004650">
    <property type="term" value="F:polygalacturonase activity"/>
    <property type="evidence" value="ECO:0007669"/>
    <property type="project" value="InterPro"/>
</dbReference>
<evidence type="ECO:0000256" key="15">
    <source>
        <dbReference type="ARBA" id="ARBA00048766"/>
    </source>
</evidence>
<feature type="chain" id="PRO_5002204596" description="galacturonan 1,4-alpha-galacturonidase" evidence="17">
    <location>
        <begin position="20"/>
        <end position="439"/>
    </location>
</feature>
<dbReference type="SMART" id="SM00710">
    <property type="entry name" value="PbH1"/>
    <property type="match status" value="3"/>
</dbReference>
<dbReference type="SUPFAM" id="SSF51126">
    <property type="entry name" value="Pectin lyase-like"/>
    <property type="match status" value="1"/>
</dbReference>
<evidence type="ECO:0000256" key="3">
    <source>
        <dbReference type="ARBA" id="ARBA00022525"/>
    </source>
</evidence>
<evidence type="ECO:0000256" key="4">
    <source>
        <dbReference type="ARBA" id="ARBA00022729"/>
    </source>
</evidence>
<keyword evidence="5" id="KW-0677">Repeat</keyword>
<keyword evidence="19" id="KW-1185">Reference proteome</keyword>
<evidence type="ECO:0000256" key="16">
    <source>
        <dbReference type="RuleBase" id="RU361169"/>
    </source>
</evidence>
<comment type="subcellular location">
    <subcellularLocation>
        <location evidence="1">Secreted</location>
    </subcellularLocation>
</comment>
<keyword evidence="10 16" id="KW-0326">Glycosidase</keyword>
<dbReference type="EMBL" id="KN837170">
    <property type="protein sequence ID" value="KIJ37292.1"/>
    <property type="molecule type" value="Genomic_DNA"/>
</dbReference>
<keyword evidence="11" id="KW-0961">Cell wall biogenesis/degradation</keyword>
<evidence type="ECO:0000256" key="10">
    <source>
        <dbReference type="ARBA" id="ARBA00023295"/>
    </source>
</evidence>
<keyword evidence="9" id="KW-0119">Carbohydrate metabolism</keyword>
<gene>
    <name evidence="18" type="ORF">M422DRAFT_33829</name>
</gene>